<gene>
    <name evidence="4" type="ORF">G0U57_008050</name>
</gene>
<dbReference type="Proteomes" id="UP000765507">
    <property type="component" value="Unassembled WGS sequence"/>
</dbReference>
<dbReference type="Pfam" id="PF13873">
    <property type="entry name" value="Myb_DNA-bind_5"/>
    <property type="match status" value="1"/>
</dbReference>
<evidence type="ECO:0000256" key="2">
    <source>
        <dbReference type="SAM" id="MobiDB-lite"/>
    </source>
</evidence>
<sequence length="415" mass="45250">PAELGPGRPPPPPAPAAGRRHAAAAGRGNMTTAKPKRLKFSEEEKFLILEEFSLRKDILIPKSGRYKNTMDRQRAWEEITAAVNSLSPLVQRTPDEIRKKWHNMVIDARKELTTVKHPLLRQRPQERLFHNIFALFNKTGPELAEPLLLGPGFRAKPPSSPAGTAVRLCAAEGTRESSSDLFLRSQNGGRQLSQGNKLLCKTEVLLDTDKEMAPGTGCPGKSFIHAPGDPQPGDLCVGGSQESAEKRLLGPSKDPPLTCAPVAETHPVPVHRATSPPSHGPEGPAPGRTPVPLNGSPDFALAYKIKCPLSPVFEWPCLGVVSSPVTQSSRAESPSSEGIHTAMDDNASASVTEDSLPSQRGCVGPAKELWEKHSRLHTEILELQKETLQLQKEKILLEKEKLLLEIVKLRRELDT</sequence>
<dbReference type="InterPro" id="IPR028002">
    <property type="entry name" value="Myb_DNA-bind_5"/>
</dbReference>
<dbReference type="OrthoDB" id="6499071at2759"/>
<proteinExistence type="predicted"/>
<dbReference type="PANTHER" id="PTHR23098">
    <property type="entry name" value="AGAP001331-PA-RELATED"/>
    <property type="match status" value="1"/>
</dbReference>
<feature type="compositionally biased region" description="Polar residues" evidence="2">
    <location>
        <begin position="324"/>
        <end position="338"/>
    </location>
</feature>
<feature type="region of interest" description="Disordered" evidence="2">
    <location>
        <begin position="324"/>
        <end position="363"/>
    </location>
</feature>
<dbReference type="GO" id="GO:0005634">
    <property type="term" value="C:nucleus"/>
    <property type="evidence" value="ECO:0007669"/>
    <property type="project" value="TreeGrafter"/>
</dbReference>
<evidence type="ECO:0000313" key="4">
    <source>
        <dbReference type="EMBL" id="KAG6928473.1"/>
    </source>
</evidence>
<accession>A0A8T1SIM1</accession>
<name>A0A8T1SIM1_CHESE</name>
<evidence type="ECO:0000313" key="5">
    <source>
        <dbReference type="Proteomes" id="UP000765507"/>
    </source>
</evidence>
<comment type="caution">
    <text evidence="4">The sequence shown here is derived from an EMBL/GenBank/DDBJ whole genome shotgun (WGS) entry which is preliminary data.</text>
</comment>
<feature type="compositionally biased region" description="Polar residues" evidence="2">
    <location>
        <begin position="347"/>
        <end position="358"/>
    </location>
</feature>
<feature type="region of interest" description="Disordered" evidence="2">
    <location>
        <begin position="268"/>
        <end position="293"/>
    </location>
</feature>
<keyword evidence="1" id="KW-0175">Coiled coil</keyword>
<protein>
    <recommendedName>
        <fullName evidence="3">Myb/SANT-like DNA-binding domain-containing protein</fullName>
    </recommendedName>
</protein>
<feature type="non-terminal residue" evidence="4">
    <location>
        <position position="415"/>
    </location>
</feature>
<feature type="domain" description="Myb/SANT-like DNA-binding" evidence="3">
    <location>
        <begin position="39"/>
        <end position="113"/>
    </location>
</feature>
<dbReference type="PANTHER" id="PTHR23098:SF16">
    <property type="entry name" value="REGULATORY PROTEIN ZESTE"/>
    <property type="match status" value="1"/>
</dbReference>
<keyword evidence="5" id="KW-1185">Reference proteome</keyword>
<organism evidence="4 5">
    <name type="scientific">Chelydra serpentina</name>
    <name type="common">Snapping turtle</name>
    <name type="synonym">Testudo serpentina</name>
    <dbReference type="NCBI Taxonomy" id="8475"/>
    <lineage>
        <taxon>Eukaryota</taxon>
        <taxon>Metazoa</taxon>
        <taxon>Chordata</taxon>
        <taxon>Craniata</taxon>
        <taxon>Vertebrata</taxon>
        <taxon>Euteleostomi</taxon>
        <taxon>Archelosauria</taxon>
        <taxon>Testudinata</taxon>
        <taxon>Testudines</taxon>
        <taxon>Cryptodira</taxon>
        <taxon>Durocryptodira</taxon>
        <taxon>Americhelydia</taxon>
        <taxon>Chelydroidea</taxon>
        <taxon>Chelydridae</taxon>
        <taxon>Chelydra</taxon>
    </lineage>
</organism>
<feature type="coiled-coil region" evidence="1">
    <location>
        <begin position="380"/>
        <end position="412"/>
    </location>
</feature>
<feature type="region of interest" description="Disordered" evidence="2">
    <location>
        <begin position="1"/>
        <end position="36"/>
    </location>
</feature>
<reference evidence="4 5" key="1">
    <citation type="journal article" date="2020" name="G3 (Bethesda)">
        <title>Draft Genome of the Common Snapping Turtle, Chelydra serpentina, a Model for Phenotypic Plasticity in Reptiles.</title>
        <authorList>
            <person name="Das D."/>
            <person name="Singh S.K."/>
            <person name="Bierstedt J."/>
            <person name="Erickson A."/>
            <person name="Galli G.L.J."/>
            <person name="Crossley D.A. 2nd"/>
            <person name="Rhen T."/>
        </authorList>
    </citation>
    <scope>NUCLEOTIDE SEQUENCE [LARGE SCALE GENOMIC DNA]</scope>
    <source>
        <strain evidence="4">KW</strain>
    </source>
</reference>
<dbReference type="AlphaFoldDB" id="A0A8T1SIM1"/>
<evidence type="ECO:0000259" key="3">
    <source>
        <dbReference type="Pfam" id="PF13873"/>
    </source>
</evidence>
<evidence type="ECO:0000256" key="1">
    <source>
        <dbReference type="SAM" id="Coils"/>
    </source>
</evidence>
<dbReference type="EMBL" id="JAHGAV010000214">
    <property type="protein sequence ID" value="KAG6928473.1"/>
    <property type="molecule type" value="Genomic_DNA"/>
</dbReference>